<dbReference type="RefSeq" id="WP_136853801.1">
    <property type="nucleotide sequence ID" value="NZ_SWCI01000008.1"/>
</dbReference>
<evidence type="ECO:0000259" key="1">
    <source>
        <dbReference type="Pfam" id="PF07883"/>
    </source>
</evidence>
<feature type="domain" description="Cupin type-2" evidence="1">
    <location>
        <begin position="42"/>
        <end position="101"/>
    </location>
</feature>
<dbReference type="SUPFAM" id="SSF51182">
    <property type="entry name" value="RmlC-like cupins"/>
    <property type="match status" value="1"/>
</dbReference>
<proteinExistence type="predicted"/>
<dbReference type="EMBL" id="SWCI01000008">
    <property type="protein sequence ID" value="TKB48330.1"/>
    <property type="molecule type" value="Genomic_DNA"/>
</dbReference>
<accession>A0A4U1BBN5</accession>
<dbReference type="OrthoDB" id="9798585at2"/>
<dbReference type="Proteomes" id="UP000305674">
    <property type="component" value="Unassembled WGS sequence"/>
</dbReference>
<dbReference type="CDD" id="cd06981">
    <property type="entry name" value="cupin_reut_a1446"/>
    <property type="match status" value="1"/>
</dbReference>
<name>A0A4U1BBN5_9GAMM</name>
<evidence type="ECO:0000313" key="3">
    <source>
        <dbReference type="Proteomes" id="UP000305674"/>
    </source>
</evidence>
<dbReference type="Gene3D" id="2.60.120.10">
    <property type="entry name" value="Jelly Rolls"/>
    <property type="match status" value="1"/>
</dbReference>
<comment type="caution">
    <text evidence="2">The sequence shown here is derived from an EMBL/GenBank/DDBJ whole genome shotgun (WGS) entry which is preliminary data.</text>
</comment>
<dbReference type="AlphaFoldDB" id="A0A4U1BBN5"/>
<reference evidence="2 3" key="1">
    <citation type="submission" date="2019-04" db="EMBL/GenBank/DDBJ databases">
        <authorList>
            <person name="Hwang J.C."/>
        </authorList>
    </citation>
    <scope>NUCLEOTIDE SEQUENCE [LARGE SCALE GENOMIC DNA]</scope>
    <source>
        <strain evidence="2 3">IMCC35001</strain>
    </source>
</reference>
<dbReference type="InterPro" id="IPR014710">
    <property type="entry name" value="RmlC-like_jellyroll"/>
</dbReference>
<evidence type="ECO:0000313" key="2">
    <source>
        <dbReference type="EMBL" id="TKB48330.1"/>
    </source>
</evidence>
<dbReference type="InterPro" id="IPR013096">
    <property type="entry name" value="Cupin_2"/>
</dbReference>
<dbReference type="Pfam" id="PF07883">
    <property type="entry name" value="Cupin_2"/>
    <property type="match status" value="1"/>
</dbReference>
<sequence length="107" mass="12375">MNNLLTELPENLTGEVFQTIIENKGVKIERITSLGQVTPAGEWYDQPQNEWVLLLQGRARLAFEDGREQSLQPGDHAWLPAHCRHRVSWTDPDQPTLWLAVHWPRPE</sequence>
<keyword evidence="3" id="KW-1185">Reference proteome</keyword>
<gene>
    <name evidence="2" type="ORF">FCL40_13345</name>
</gene>
<organism evidence="2 3">
    <name type="scientific">Ferrimonas sediminicola</name>
    <dbReference type="NCBI Taxonomy" id="2569538"/>
    <lineage>
        <taxon>Bacteria</taxon>
        <taxon>Pseudomonadati</taxon>
        <taxon>Pseudomonadota</taxon>
        <taxon>Gammaproteobacteria</taxon>
        <taxon>Alteromonadales</taxon>
        <taxon>Ferrimonadaceae</taxon>
        <taxon>Ferrimonas</taxon>
    </lineage>
</organism>
<protein>
    <submittedName>
        <fullName evidence="2">Cupin domain-containing protein</fullName>
    </submittedName>
</protein>
<dbReference type="InterPro" id="IPR011051">
    <property type="entry name" value="RmlC_Cupin_sf"/>
</dbReference>